<evidence type="ECO:0000256" key="2">
    <source>
        <dbReference type="SAM" id="SignalP"/>
    </source>
</evidence>
<name>A0ABP8Y8S1_9MICO</name>
<dbReference type="InterPro" id="IPR013022">
    <property type="entry name" value="Xyl_isomerase-like_TIM-brl"/>
</dbReference>
<feature type="chain" id="PRO_5046733113" evidence="2">
    <location>
        <begin position="26"/>
        <end position="316"/>
    </location>
</feature>
<gene>
    <name evidence="4" type="ORF">GCM10023216_10250</name>
</gene>
<dbReference type="EMBL" id="BAABID010000006">
    <property type="protein sequence ID" value="GAA4722862.1"/>
    <property type="molecule type" value="Genomic_DNA"/>
</dbReference>
<dbReference type="PROSITE" id="PS51318">
    <property type="entry name" value="TAT"/>
    <property type="match status" value="1"/>
</dbReference>
<dbReference type="InterPro" id="IPR050312">
    <property type="entry name" value="IolE/XylAMocC-like"/>
</dbReference>
<dbReference type="RefSeq" id="WP_172150826.1">
    <property type="nucleotide sequence ID" value="NZ_BAABID010000006.1"/>
</dbReference>
<keyword evidence="1" id="KW-0119">Carbohydrate metabolism</keyword>
<evidence type="ECO:0000313" key="5">
    <source>
        <dbReference type="Proteomes" id="UP001500956"/>
    </source>
</evidence>
<evidence type="ECO:0000256" key="1">
    <source>
        <dbReference type="ARBA" id="ARBA00023277"/>
    </source>
</evidence>
<evidence type="ECO:0000259" key="3">
    <source>
        <dbReference type="Pfam" id="PF01261"/>
    </source>
</evidence>
<dbReference type="PANTHER" id="PTHR12110">
    <property type="entry name" value="HYDROXYPYRUVATE ISOMERASE"/>
    <property type="match status" value="1"/>
</dbReference>
<keyword evidence="2" id="KW-0732">Signal</keyword>
<evidence type="ECO:0000313" key="4">
    <source>
        <dbReference type="EMBL" id="GAA4722862.1"/>
    </source>
</evidence>
<reference evidence="5" key="1">
    <citation type="journal article" date="2019" name="Int. J. Syst. Evol. Microbiol.">
        <title>The Global Catalogue of Microorganisms (GCM) 10K type strain sequencing project: providing services to taxonomists for standard genome sequencing and annotation.</title>
        <authorList>
            <consortium name="The Broad Institute Genomics Platform"/>
            <consortium name="The Broad Institute Genome Sequencing Center for Infectious Disease"/>
            <person name="Wu L."/>
            <person name="Ma J."/>
        </authorList>
    </citation>
    <scope>NUCLEOTIDE SEQUENCE [LARGE SCALE GENOMIC DNA]</scope>
    <source>
        <strain evidence="5">JCM 18063</strain>
    </source>
</reference>
<feature type="signal peptide" evidence="2">
    <location>
        <begin position="1"/>
        <end position="25"/>
    </location>
</feature>
<keyword evidence="4" id="KW-0413">Isomerase</keyword>
<feature type="domain" description="Xylose isomerase-like TIM barrel" evidence="3">
    <location>
        <begin position="78"/>
        <end position="295"/>
    </location>
</feature>
<proteinExistence type="predicted"/>
<dbReference type="Proteomes" id="UP001500956">
    <property type="component" value="Unassembled WGS sequence"/>
</dbReference>
<organism evidence="4 5">
    <name type="scientific">Isoptericola chiayiensis</name>
    <dbReference type="NCBI Taxonomy" id="579446"/>
    <lineage>
        <taxon>Bacteria</taxon>
        <taxon>Bacillati</taxon>
        <taxon>Actinomycetota</taxon>
        <taxon>Actinomycetes</taxon>
        <taxon>Micrococcales</taxon>
        <taxon>Promicromonosporaceae</taxon>
        <taxon>Isoptericola</taxon>
    </lineage>
</organism>
<dbReference type="Pfam" id="PF01261">
    <property type="entry name" value="AP_endonuc_2"/>
    <property type="match status" value="1"/>
</dbReference>
<dbReference type="Gene3D" id="3.20.20.150">
    <property type="entry name" value="Divalent-metal-dependent TIM barrel enzymes"/>
    <property type="match status" value="1"/>
</dbReference>
<dbReference type="PANTHER" id="PTHR12110:SF41">
    <property type="entry name" value="INOSOSE DEHYDRATASE"/>
    <property type="match status" value="1"/>
</dbReference>
<dbReference type="InterPro" id="IPR006311">
    <property type="entry name" value="TAT_signal"/>
</dbReference>
<protein>
    <submittedName>
        <fullName evidence="4">Sugar phosphate isomerase/epimerase</fullName>
    </submittedName>
</protein>
<accession>A0ABP8Y8S1</accession>
<comment type="caution">
    <text evidence="4">The sequence shown here is derived from an EMBL/GenBank/DDBJ whole genome shotgun (WGS) entry which is preliminary data.</text>
</comment>
<keyword evidence="5" id="KW-1185">Reference proteome</keyword>
<dbReference type="GO" id="GO:0016853">
    <property type="term" value="F:isomerase activity"/>
    <property type="evidence" value="ECO:0007669"/>
    <property type="project" value="UniProtKB-KW"/>
</dbReference>
<sequence>MRKNTTRRLFAGTAAAALMATGLFAGSTSAATAAPQSDKANGAAQCAGRSVPASKISIQLFSYLGWQSQIGIDGVLSELDEIGFKNVEPFGSPGGFGSYGDYSADEFRDVLKGYGLKAPSSHGSTNEASFDGTLENAKDLGQKYVGSGGFAAPGIGGGYENVIATADTMNRLGERSVKNGTGKFFGHNHQSEFTTQYTVPETGETKSAWEILVENTDPRYVTFQLDTFWAADAGIDVADLLEEHGDRVELLHIKDGDLNGDDRGIPGNVGDGDMEWGPILEAAQGKVKLYVLERDGAPANADFARESFEFLTCFSY</sequence>
<dbReference type="SUPFAM" id="SSF51658">
    <property type="entry name" value="Xylose isomerase-like"/>
    <property type="match status" value="1"/>
</dbReference>
<dbReference type="InterPro" id="IPR036237">
    <property type="entry name" value="Xyl_isomerase-like_sf"/>
</dbReference>